<dbReference type="EMBL" id="OIVN01001738">
    <property type="protein sequence ID" value="SPC97136.1"/>
    <property type="molecule type" value="Genomic_DNA"/>
</dbReference>
<dbReference type="SMART" id="SM00579">
    <property type="entry name" value="FBD"/>
    <property type="match status" value="1"/>
</dbReference>
<sequence length="409" mass="47327">MTSSAKSTSKRQKPSEPEEATVVDRISNLPDSLLSHILSFLTIKESVTTSILSSRWKPLWTLVPNLVLNENEFQRIPLSSDEEQSPNRYRFAHIVARVCALHNANPLKKFRLHWYIDCDPIHADTWVRAAIACDLEELDLRLCPRHLFNFSYYVKTLVVLKLRGNIVINPPSSTSLGFPRLKNLHLEWVKYANHDSFSILLNCCPVLQDLSLEYLSFGGFLEEDVLLENLSNLVEAVLNVKPDETFDDYEYYETFDDYEYYENWVWDFISALYSVKSLHLHAETTKCLSEDSIFDLPMFHNLALLEFCVESCMWHVLPLFLERAPNLEVLILDKDVPKCVSSHLTAFHFKGFQGSNAELDLVGQILKWARVLKKMTISSQYLDLKEEVRVLKELLMLPRQSATCKIEFN</sequence>
<dbReference type="InterPro" id="IPR053781">
    <property type="entry name" value="F-box_AtFBL13-like"/>
</dbReference>
<dbReference type="SUPFAM" id="SSF52047">
    <property type="entry name" value="RNI-like"/>
    <property type="match status" value="1"/>
</dbReference>
<protein>
    <recommendedName>
        <fullName evidence="2">F-box domain-containing protein</fullName>
    </recommendedName>
</protein>
<dbReference type="InterPro" id="IPR050232">
    <property type="entry name" value="FBL13/AtMIF1-like"/>
</dbReference>
<evidence type="ECO:0000259" key="2">
    <source>
        <dbReference type="PROSITE" id="PS50181"/>
    </source>
</evidence>
<evidence type="ECO:0000313" key="3">
    <source>
        <dbReference type="EMBL" id="SPC97136.1"/>
    </source>
</evidence>
<evidence type="ECO:0000256" key="1">
    <source>
        <dbReference type="SAM" id="MobiDB-lite"/>
    </source>
</evidence>
<dbReference type="SUPFAM" id="SSF81383">
    <property type="entry name" value="F-box domain"/>
    <property type="match status" value="1"/>
</dbReference>
<dbReference type="InterPro" id="IPR001810">
    <property type="entry name" value="F-box_dom"/>
</dbReference>
<organism evidence="3">
    <name type="scientific">Fagus sylvatica</name>
    <name type="common">Beechnut</name>
    <dbReference type="NCBI Taxonomy" id="28930"/>
    <lineage>
        <taxon>Eukaryota</taxon>
        <taxon>Viridiplantae</taxon>
        <taxon>Streptophyta</taxon>
        <taxon>Embryophyta</taxon>
        <taxon>Tracheophyta</taxon>
        <taxon>Spermatophyta</taxon>
        <taxon>Magnoliopsida</taxon>
        <taxon>eudicotyledons</taxon>
        <taxon>Gunneridae</taxon>
        <taxon>Pentapetalae</taxon>
        <taxon>rosids</taxon>
        <taxon>fabids</taxon>
        <taxon>Fagales</taxon>
        <taxon>Fagaceae</taxon>
        <taxon>Fagus</taxon>
    </lineage>
</organism>
<gene>
    <name evidence="3" type="ORF">FSB_LOCUS25018</name>
</gene>
<reference evidence="3" key="1">
    <citation type="submission" date="2018-02" db="EMBL/GenBank/DDBJ databases">
        <authorList>
            <person name="Cohen D.B."/>
            <person name="Kent A.D."/>
        </authorList>
    </citation>
    <scope>NUCLEOTIDE SEQUENCE</scope>
</reference>
<proteinExistence type="predicted"/>
<feature type="region of interest" description="Disordered" evidence="1">
    <location>
        <begin position="1"/>
        <end position="22"/>
    </location>
</feature>
<dbReference type="AlphaFoldDB" id="A0A2N9G306"/>
<dbReference type="Pfam" id="PF00646">
    <property type="entry name" value="F-box"/>
    <property type="match status" value="1"/>
</dbReference>
<dbReference type="InterPro" id="IPR032675">
    <property type="entry name" value="LRR_dom_sf"/>
</dbReference>
<dbReference type="Gene3D" id="3.80.10.10">
    <property type="entry name" value="Ribonuclease Inhibitor"/>
    <property type="match status" value="1"/>
</dbReference>
<dbReference type="CDD" id="cd22160">
    <property type="entry name" value="F-box_AtFBL13-like"/>
    <property type="match status" value="1"/>
</dbReference>
<dbReference type="InterPro" id="IPR006566">
    <property type="entry name" value="FBD"/>
</dbReference>
<dbReference type="Pfam" id="PF24758">
    <property type="entry name" value="LRR_At5g56370"/>
    <property type="match status" value="1"/>
</dbReference>
<name>A0A2N9G306_FAGSY</name>
<dbReference type="Pfam" id="PF08387">
    <property type="entry name" value="FBD"/>
    <property type="match status" value="1"/>
</dbReference>
<dbReference type="InterPro" id="IPR036047">
    <property type="entry name" value="F-box-like_dom_sf"/>
</dbReference>
<accession>A0A2N9G306</accession>
<feature type="domain" description="F-box" evidence="2">
    <location>
        <begin position="23"/>
        <end position="76"/>
    </location>
</feature>
<dbReference type="PANTHER" id="PTHR31900:SF34">
    <property type="entry name" value="EMB|CAB62440.1-RELATED"/>
    <property type="match status" value="1"/>
</dbReference>
<dbReference type="PROSITE" id="PS50181">
    <property type="entry name" value="FBOX"/>
    <property type="match status" value="1"/>
</dbReference>
<dbReference type="InterPro" id="IPR055411">
    <property type="entry name" value="LRR_FXL15/At3g58940/PEG3-like"/>
</dbReference>
<dbReference type="PANTHER" id="PTHR31900">
    <property type="entry name" value="F-BOX/RNI SUPERFAMILY PROTEIN-RELATED"/>
    <property type="match status" value="1"/>
</dbReference>